<feature type="domain" description="NlpC/P60" evidence="5">
    <location>
        <begin position="64"/>
        <end position="234"/>
    </location>
</feature>
<protein>
    <submittedName>
        <fullName evidence="6">CHAP domain-containing protein</fullName>
    </submittedName>
</protein>
<proteinExistence type="inferred from homology"/>
<dbReference type="GO" id="GO:0008234">
    <property type="term" value="F:cysteine-type peptidase activity"/>
    <property type="evidence" value="ECO:0007669"/>
    <property type="project" value="UniProtKB-KW"/>
</dbReference>
<evidence type="ECO:0000256" key="2">
    <source>
        <dbReference type="ARBA" id="ARBA00022670"/>
    </source>
</evidence>
<keyword evidence="7" id="KW-1185">Reference proteome</keyword>
<dbReference type="Pfam" id="PF00877">
    <property type="entry name" value="NLPC_P60"/>
    <property type="match status" value="1"/>
</dbReference>
<dbReference type="OrthoDB" id="9763643at2"/>
<comment type="similarity">
    <text evidence="1">Belongs to the peptidase C40 family.</text>
</comment>
<gene>
    <name evidence="6" type="ORF">ESZ54_08625</name>
</gene>
<evidence type="ECO:0000259" key="5">
    <source>
        <dbReference type="PROSITE" id="PS51935"/>
    </source>
</evidence>
<evidence type="ECO:0000313" key="7">
    <source>
        <dbReference type="Proteomes" id="UP000310506"/>
    </source>
</evidence>
<keyword evidence="3" id="KW-0378">Hydrolase</keyword>
<dbReference type="PROSITE" id="PS51935">
    <property type="entry name" value="NLPC_P60"/>
    <property type="match status" value="1"/>
</dbReference>
<dbReference type="InterPro" id="IPR000064">
    <property type="entry name" value="NLP_P60_dom"/>
</dbReference>
<dbReference type="SUPFAM" id="SSF54001">
    <property type="entry name" value="Cysteine proteinases"/>
    <property type="match status" value="1"/>
</dbReference>
<evidence type="ECO:0000256" key="1">
    <source>
        <dbReference type="ARBA" id="ARBA00007074"/>
    </source>
</evidence>
<dbReference type="InterPro" id="IPR038765">
    <property type="entry name" value="Papain-like_cys_pep_sf"/>
</dbReference>
<name>A0A4S3B2J0_9ENTE</name>
<keyword evidence="2" id="KW-0645">Protease</keyword>
<keyword evidence="4" id="KW-0788">Thiol protease</keyword>
<evidence type="ECO:0000256" key="4">
    <source>
        <dbReference type="ARBA" id="ARBA00022807"/>
    </source>
</evidence>
<reference evidence="6 7" key="1">
    <citation type="submission" date="2019-01" db="EMBL/GenBank/DDBJ databases">
        <title>Vagococcus silagei sp. nov. isolated from brewer's grain.</title>
        <authorList>
            <person name="Guu J.-R."/>
        </authorList>
    </citation>
    <scope>NUCLEOTIDE SEQUENCE [LARGE SCALE GENOMIC DNA]</scope>
    <source>
        <strain evidence="6 7">2B-2</strain>
    </source>
</reference>
<dbReference type="AlphaFoldDB" id="A0A4S3B2J0"/>
<organism evidence="6 7">
    <name type="scientific">Vagococcus silagei</name>
    <dbReference type="NCBI Taxonomy" id="2508885"/>
    <lineage>
        <taxon>Bacteria</taxon>
        <taxon>Bacillati</taxon>
        <taxon>Bacillota</taxon>
        <taxon>Bacilli</taxon>
        <taxon>Lactobacillales</taxon>
        <taxon>Enterococcaceae</taxon>
        <taxon>Vagococcus</taxon>
    </lineage>
</organism>
<dbReference type="EMBL" id="SDGV01000017">
    <property type="protein sequence ID" value="THB61022.1"/>
    <property type="molecule type" value="Genomic_DNA"/>
</dbReference>
<evidence type="ECO:0000256" key="3">
    <source>
        <dbReference type="ARBA" id="ARBA00022801"/>
    </source>
</evidence>
<feature type="non-terminal residue" evidence="6">
    <location>
        <position position="1"/>
    </location>
</feature>
<sequence>WSVRGSSNSQLHKTVKLKGKYHHLNGSVYYSLYEPNGNWLGYINSGATAPTRSVSSFMGVSRQRMINDLVSHQSDRYYLGTPYRSLSSSGNPTASLYMSPNGAPTQYGPGFNCTGWVAYIVQKAGGNLGRITQYSNNFGGIVNVYNWRDALKVNTNYRTYNSVSSLLASGQTKKGDLVYFEPDYSQPIYDGHIGIYWGNTGRENKIWHSVVYGNSIGQLGSYYGFSKIYVFSID</sequence>
<evidence type="ECO:0000313" key="6">
    <source>
        <dbReference type="EMBL" id="THB61022.1"/>
    </source>
</evidence>
<dbReference type="GO" id="GO:0006508">
    <property type="term" value="P:proteolysis"/>
    <property type="evidence" value="ECO:0007669"/>
    <property type="project" value="UniProtKB-KW"/>
</dbReference>
<dbReference type="Gene3D" id="3.90.1720.10">
    <property type="entry name" value="endopeptidase domain like (from Nostoc punctiforme)"/>
    <property type="match status" value="1"/>
</dbReference>
<dbReference type="Proteomes" id="UP000310506">
    <property type="component" value="Unassembled WGS sequence"/>
</dbReference>
<accession>A0A4S3B2J0</accession>
<dbReference type="RefSeq" id="WP_136137267.1">
    <property type="nucleotide sequence ID" value="NZ_SDGV01000017.1"/>
</dbReference>
<comment type="caution">
    <text evidence="6">The sequence shown here is derived from an EMBL/GenBank/DDBJ whole genome shotgun (WGS) entry which is preliminary data.</text>
</comment>